<proteinExistence type="predicted"/>
<organism evidence="1">
    <name type="scientific">marine metagenome</name>
    <dbReference type="NCBI Taxonomy" id="408172"/>
    <lineage>
        <taxon>unclassified sequences</taxon>
        <taxon>metagenomes</taxon>
        <taxon>ecological metagenomes</taxon>
    </lineage>
</organism>
<accession>A0A383BMB8</accession>
<evidence type="ECO:0000313" key="1">
    <source>
        <dbReference type="EMBL" id="SVE20495.1"/>
    </source>
</evidence>
<gene>
    <name evidence="1" type="ORF">METZ01_LOCUS473349</name>
</gene>
<dbReference type="EMBL" id="UINC01201244">
    <property type="protein sequence ID" value="SVE20495.1"/>
    <property type="molecule type" value="Genomic_DNA"/>
</dbReference>
<reference evidence="1" key="1">
    <citation type="submission" date="2018-05" db="EMBL/GenBank/DDBJ databases">
        <authorList>
            <person name="Lanie J.A."/>
            <person name="Ng W.-L."/>
            <person name="Kazmierczak K.M."/>
            <person name="Andrzejewski T.M."/>
            <person name="Davidsen T.M."/>
            <person name="Wayne K.J."/>
            <person name="Tettelin H."/>
            <person name="Glass J.I."/>
            <person name="Rusch D."/>
            <person name="Podicherti R."/>
            <person name="Tsui H.-C.T."/>
            <person name="Winkler M.E."/>
        </authorList>
    </citation>
    <scope>NUCLEOTIDE SEQUENCE</scope>
</reference>
<protein>
    <submittedName>
        <fullName evidence="1">Uncharacterized protein</fullName>
    </submittedName>
</protein>
<sequence length="145" mass="17321">MATKENLDRTILISHLHDQFWSNEYYLAATRVRNWKATKGSDWAKDLFDKIEKVDSVPDEEAREALKTNAARRLIKSYFRKTQQLCSRGFLELEDLSQHLAMPQRLSMLFEIIEPFEEARKNDYSREMFDFYDDLHKSQLVRPSR</sequence>
<dbReference type="AlphaFoldDB" id="A0A383BMB8"/>
<name>A0A383BMB8_9ZZZZ</name>